<reference evidence="16" key="1">
    <citation type="submission" date="2018-05" db="EMBL/GenBank/DDBJ databases">
        <title>Ignatzschineria dubaiensis sp. nov., isolated from necrotic foot tissues of dromedaries (Camelus dromedarius) and associated maggots in Dubai, United Arab Emirates.</title>
        <authorList>
            <person name="Tsang C.C."/>
            <person name="Tang J.Y.M."/>
            <person name="Fong J.Y.H."/>
            <person name="Kinne J."/>
            <person name="Lee H.H."/>
            <person name="Joseph M."/>
            <person name="Jose S."/>
            <person name="Schuster R.K."/>
            <person name="Tang Y."/>
            <person name="Sivakumar S."/>
            <person name="Chen J.H.K."/>
            <person name="Teng J.L.L."/>
            <person name="Lau S.K.P."/>
            <person name="Wernery U."/>
            <person name="Woo P.C.Y."/>
        </authorList>
    </citation>
    <scope>NUCLEOTIDE SEQUENCE [LARGE SCALE GENOMIC DNA]</scope>
    <source>
        <strain evidence="16">KCTC 22644</strain>
    </source>
</reference>
<comment type="caution">
    <text evidence="15">The sequence shown here is derived from an EMBL/GenBank/DDBJ whole genome shotgun (WGS) entry which is preliminary data.</text>
</comment>
<dbReference type="OrthoDB" id="9801560at2"/>
<dbReference type="PROSITE" id="PS00178">
    <property type="entry name" value="AA_TRNA_LIGASE_I"/>
    <property type="match status" value="1"/>
</dbReference>
<evidence type="ECO:0000259" key="12">
    <source>
        <dbReference type="Pfam" id="PF00749"/>
    </source>
</evidence>
<evidence type="ECO:0000256" key="5">
    <source>
        <dbReference type="ARBA" id="ARBA00022741"/>
    </source>
</evidence>
<dbReference type="InterPro" id="IPR001412">
    <property type="entry name" value="aa-tRNA-synth_I_CS"/>
</dbReference>
<dbReference type="SUPFAM" id="SSF52374">
    <property type="entry name" value="Nucleotidylyl transferase"/>
    <property type="match status" value="1"/>
</dbReference>
<feature type="domain" description="Glutamyl/glutaminyl-tRNA synthetase class Ib catalytic" evidence="12">
    <location>
        <begin position="30"/>
        <end position="338"/>
    </location>
</feature>
<gene>
    <name evidence="15" type="ORF">DC083_00830</name>
</gene>
<dbReference type="RefSeq" id="WP_109188398.1">
    <property type="nucleotide sequence ID" value="NZ_BMYA01000001.1"/>
</dbReference>
<dbReference type="GO" id="GO:0005524">
    <property type="term" value="F:ATP binding"/>
    <property type="evidence" value="ECO:0007669"/>
    <property type="project" value="UniProtKB-KW"/>
</dbReference>
<evidence type="ECO:0000259" key="13">
    <source>
        <dbReference type="Pfam" id="PF03950"/>
    </source>
</evidence>
<dbReference type="FunFam" id="3.40.50.620:FF:000037">
    <property type="entry name" value="Glutamine--tRNA ligase cytoplasmic"/>
    <property type="match status" value="1"/>
</dbReference>
<dbReference type="InterPro" id="IPR000924">
    <property type="entry name" value="Glu/Gln-tRNA-synth"/>
</dbReference>
<evidence type="ECO:0000313" key="16">
    <source>
        <dbReference type="Proteomes" id="UP000245020"/>
    </source>
</evidence>
<dbReference type="Pfam" id="PF00749">
    <property type="entry name" value="tRNA-synt_1c"/>
    <property type="match status" value="1"/>
</dbReference>
<dbReference type="InterPro" id="IPR049437">
    <property type="entry name" value="tRNA-synt_1c_C2"/>
</dbReference>
<dbReference type="PRINTS" id="PR00987">
    <property type="entry name" value="TRNASYNTHGLU"/>
</dbReference>
<keyword evidence="3" id="KW-0963">Cytoplasm</keyword>
<feature type="domain" description="tRNA synthetases class I (E and Q) anti-codon binding" evidence="14">
    <location>
        <begin position="455"/>
        <end position="528"/>
    </location>
</feature>
<dbReference type="FunFam" id="3.90.800.10:FF:000001">
    <property type="entry name" value="Glutamine--tRNA ligase"/>
    <property type="match status" value="1"/>
</dbReference>
<dbReference type="InterPro" id="IPR020056">
    <property type="entry name" value="Rbsml_bL25/Gln-tRNA_synth_N"/>
</dbReference>
<evidence type="ECO:0000256" key="11">
    <source>
        <dbReference type="RuleBase" id="RU363037"/>
    </source>
</evidence>
<dbReference type="NCBIfam" id="NF011291">
    <property type="entry name" value="PRK14703.1"/>
    <property type="match status" value="1"/>
</dbReference>
<dbReference type="GO" id="GO:0006425">
    <property type="term" value="P:glutaminyl-tRNA aminoacylation"/>
    <property type="evidence" value="ECO:0007669"/>
    <property type="project" value="UniProtKB-UniRule"/>
</dbReference>
<dbReference type="EC" id="6.1.1.18" evidence="2 10"/>
<dbReference type="InterPro" id="IPR014729">
    <property type="entry name" value="Rossmann-like_a/b/a_fold"/>
</dbReference>
<comment type="catalytic activity">
    <reaction evidence="9">
        <text>tRNA(Gln) + L-glutamine + ATP = L-glutaminyl-tRNA(Gln) + AMP + diphosphate</text>
        <dbReference type="Rhea" id="RHEA:20121"/>
        <dbReference type="Rhea" id="RHEA-COMP:9662"/>
        <dbReference type="Rhea" id="RHEA-COMP:9681"/>
        <dbReference type="ChEBI" id="CHEBI:30616"/>
        <dbReference type="ChEBI" id="CHEBI:33019"/>
        <dbReference type="ChEBI" id="CHEBI:58359"/>
        <dbReference type="ChEBI" id="CHEBI:78442"/>
        <dbReference type="ChEBI" id="CHEBI:78521"/>
        <dbReference type="ChEBI" id="CHEBI:456215"/>
        <dbReference type="EC" id="6.1.1.18"/>
    </reaction>
</comment>
<name>A0A2U2AGJ0_9GAMM</name>
<dbReference type="PANTHER" id="PTHR43097">
    <property type="entry name" value="GLUTAMINE-TRNA LIGASE"/>
    <property type="match status" value="1"/>
</dbReference>
<dbReference type="SUPFAM" id="SSF50715">
    <property type="entry name" value="Ribosomal protein L25-like"/>
    <property type="match status" value="1"/>
</dbReference>
<keyword evidence="16" id="KW-1185">Reference proteome</keyword>
<dbReference type="InterPro" id="IPR011035">
    <property type="entry name" value="Ribosomal_bL25/Gln-tRNA_synth"/>
</dbReference>
<dbReference type="InterPro" id="IPR004514">
    <property type="entry name" value="Gln-tRNA-synth"/>
</dbReference>
<dbReference type="Proteomes" id="UP000245020">
    <property type="component" value="Unassembled WGS sequence"/>
</dbReference>
<dbReference type="Pfam" id="PF03950">
    <property type="entry name" value="tRNA-synt_1c_C"/>
    <property type="match status" value="1"/>
</dbReference>
<evidence type="ECO:0000256" key="4">
    <source>
        <dbReference type="ARBA" id="ARBA00022598"/>
    </source>
</evidence>
<evidence type="ECO:0000256" key="7">
    <source>
        <dbReference type="ARBA" id="ARBA00022917"/>
    </source>
</evidence>
<dbReference type="PANTHER" id="PTHR43097:SF5">
    <property type="entry name" value="GLUTAMATE--TRNA LIGASE"/>
    <property type="match status" value="1"/>
</dbReference>
<feature type="domain" description="Glutamyl/glutaminyl-tRNA synthetase class Ib anti-codon binding" evidence="13">
    <location>
        <begin position="341"/>
        <end position="437"/>
    </location>
</feature>
<dbReference type="FunFam" id="1.10.1160.10:FF:000001">
    <property type="entry name" value="Glutamine--tRNA ligase"/>
    <property type="match status" value="1"/>
</dbReference>
<evidence type="ECO:0000256" key="1">
    <source>
        <dbReference type="ARBA" id="ARBA00005594"/>
    </source>
</evidence>
<sequence>MSDNIVRTNFIRQIIDQDLESGKYGKPSDIHTRFPPEPNGYLHIGHAKAICLNFGIAQDYGGRCNLRFDDTNPTKEEVEYVEGIKKDVEWLGFKWDSLHYASDYFEKFYEIAVKLIKKGLAYVDDSSAEEIRAMRGTLTEPGIESPYRNRSIEENLDLFERMRQGEFKDGEKILRAKIDMASPNINLRDPALYRIRHETHHQTGDQWCIYPMYDLAHSIGDAIEGITHSLCSLEFADHRPLYDWCVEHAEMQHTPHQYEFSRLNIEYNVMSKRLLTLLVTSKVVDGWDDPRMPTIAGLRRRGCPPEAIRLFCDRIGVTKSENLIELQQFSQAMRDVLNEKANRRMAVLDPLKVTLTNLEGDQLLDIANHPQDETRGTRQINFSNTLYIDRADFQESANKKYKRLVLGDFVRLRGAYIIKATDIVKDEADNIIEIIAEIVPGSLGKNVEGAKARGVIQWVSAKDAVDITIHNYDVLFTEKNPNAMPGELTDYINHDSLEVIHGKGEPSLVDAPIEEAYQFERIGYYARDSKYEGLIFNRVVELKDSFGE</sequence>
<dbReference type="EMBL" id="QEWQ01000001">
    <property type="protein sequence ID" value="PWD81771.1"/>
    <property type="molecule type" value="Genomic_DNA"/>
</dbReference>
<dbReference type="GO" id="GO:0005829">
    <property type="term" value="C:cytosol"/>
    <property type="evidence" value="ECO:0007669"/>
    <property type="project" value="TreeGrafter"/>
</dbReference>
<evidence type="ECO:0000256" key="6">
    <source>
        <dbReference type="ARBA" id="ARBA00022840"/>
    </source>
</evidence>
<organism evidence="15 16">
    <name type="scientific">Ignatzschineria ureiclastica</name>
    <dbReference type="NCBI Taxonomy" id="472582"/>
    <lineage>
        <taxon>Bacteria</taxon>
        <taxon>Pseudomonadati</taxon>
        <taxon>Pseudomonadota</taxon>
        <taxon>Gammaproteobacteria</taxon>
        <taxon>Cardiobacteriales</taxon>
        <taxon>Ignatzschineriaceae</taxon>
        <taxon>Ignatzschineria</taxon>
    </lineage>
</organism>
<evidence type="ECO:0000256" key="2">
    <source>
        <dbReference type="ARBA" id="ARBA00012836"/>
    </source>
</evidence>
<evidence type="ECO:0000256" key="9">
    <source>
        <dbReference type="ARBA" id="ARBA00048270"/>
    </source>
</evidence>
<dbReference type="Pfam" id="PF20974">
    <property type="entry name" value="tRNA-synt_1c_C2"/>
    <property type="match status" value="1"/>
</dbReference>
<evidence type="ECO:0000256" key="8">
    <source>
        <dbReference type="ARBA" id="ARBA00023146"/>
    </source>
</evidence>
<evidence type="ECO:0000256" key="10">
    <source>
        <dbReference type="NCBIfam" id="TIGR00440"/>
    </source>
</evidence>
<dbReference type="NCBIfam" id="TIGR00440">
    <property type="entry name" value="glnS"/>
    <property type="match status" value="1"/>
</dbReference>
<keyword evidence="4 11" id="KW-0436">Ligase</keyword>
<evidence type="ECO:0000259" key="14">
    <source>
        <dbReference type="Pfam" id="PF20974"/>
    </source>
</evidence>
<keyword evidence="7 11" id="KW-0648">Protein biosynthesis</keyword>
<keyword evidence="6 11" id="KW-0067">ATP-binding</keyword>
<dbReference type="GO" id="GO:0004819">
    <property type="term" value="F:glutamine-tRNA ligase activity"/>
    <property type="evidence" value="ECO:0007669"/>
    <property type="project" value="UniProtKB-UniRule"/>
</dbReference>
<keyword evidence="5 11" id="KW-0547">Nucleotide-binding</keyword>
<evidence type="ECO:0000313" key="15">
    <source>
        <dbReference type="EMBL" id="PWD81771.1"/>
    </source>
</evidence>
<dbReference type="InterPro" id="IPR020059">
    <property type="entry name" value="Glu/Gln-tRNA-synth_Ib_codon-bd"/>
</dbReference>
<protein>
    <recommendedName>
        <fullName evidence="2 10">Glutamine--tRNA ligase</fullName>
        <ecNumber evidence="2 10">6.1.1.18</ecNumber>
    </recommendedName>
</protein>
<proteinExistence type="inferred from homology"/>
<dbReference type="InterPro" id="IPR020058">
    <property type="entry name" value="Glu/Gln-tRNA-synth_Ib_cat-dom"/>
</dbReference>
<comment type="similarity">
    <text evidence="1 11">Belongs to the class-I aminoacyl-tRNA synthetase family.</text>
</comment>
<evidence type="ECO:0000256" key="3">
    <source>
        <dbReference type="ARBA" id="ARBA00022490"/>
    </source>
</evidence>
<accession>A0A2U2AGJ0</accession>
<dbReference type="AlphaFoldDB" id="A0A2U2AGJ0"/>
<dbReference type="Gene3D" id="3.40.50.620">
    <property type="entry name" value="HUPs"/>
    <property type="match status" value="1"/>
</dbReference>
<dbReference type="Gene3D" id="2.40.240.10">
    <property type="entry name" value="Ribosomal Protein L25, Chain P"/>
    <property type="match status" value="2"/>
</dbReference>
<keyword evidence="8 11" id="KW-0030">Aminoacyl-tRNA synthetase</keyword>
<dbReference type="InterPro" id="IPR050132">
    <property type="entry name" value="Gln/Glu-tRNA_Ligase"/>
</dbReference>